<dbReference type="GO" id="GO:0030246">
    <property type="term" value="F:carbohydrate binding"/>
    <property type="evidence" value="ECO:0007669"/>
    <property type="project" value="UniProtKB-KW"/>
</dbReference>
<accession>A0A1W7R8P9</accession>
<sequence length="163" mass="19211">MFKVIFCVFLSAVVFCSPQQQLKCSAASKYFIPNFTANWFKAYEYCNYLGMRLVIVENAIDQANLVEKIVSTDKFSNATTEMWIGANDLAQESFFHWHATGRRVQYSNWKQNQPDNAKGVEHCVEIRFIPEHGWNWHWNDRECKTMRYFVCENLEIGKEIVLF</sequence>
<dbReference type="Gene3D" id="3.10.100.10">
    <property type="entry name" value="Mannose-Binding Protein A, subunit A"/>
    <property type="match status" value="1"/>
</dbReference>
<dbReference type="PANTHER" id="PTHR22803">
    <property type="entry name" value="MANNOSE, PHOSPHOLIPASE, LECTIN RECEPTOR RELATED"/>
    <property type="match status" value="1"/>
</dbReference>
<evidence type="ECO:0000259" key="2">
    <source>
        <dbReference type="PROSITE" id="PS50041"/>
    </source>
</evidence>
<keyword evidence="1" id="KW-0732">Signal</keyword>
<feature type="signal peptide" evidence="1">
    <location>
        <begin position="1"/>
        <end position="16"/>
    </location>
</feature>
<dbReference type="VEuPathDB" id="VectorBase:AALC636_003862"/>
<reference evidence="3" key="1">
    <citation type="submission" date="2016-03" db="EMBL/GenBank/DDBJ databases">
        <title>RNAseq analyses of the sensorial organs of adult female Aedes albopictus.</title>
        <authorList>
            <person name="Fabrizio L."/>
            <person name="Ribeiro J.M."/>
            <person name="Arca B."/>
        </authorList>
    </citation>
    <scope>NUCLEOTIDE SEQUENCE</scope>
</reference>
<dbReference type="InterPro" id="IPR001304">
    <property type="entry name" value="C-type_lectin-like"/>
</dbReference>
<evidence type="ECO:0000313" key="3">
    <source>
        <dbReference type="EMBL" id="JAV47500.1"/>
    </source>
</evidence>
<keyword evidence="3" id="KW-0430">Lectin</keyword>
<feature type="domain" description="C-type lectin" evidence="2">
    <location>
        <begin position="30"/>
        <end position="152"/>
    </location>
</feature>
<dbReference type="InterPro" id="IPR050111">
    <property type="entry name" value="C-type_lectin/snaclec_domain"/>
</dbReference>
<name>A0A1W7R8P9_AEDAL</name>
<feature type="chain" id="PRO_5012709897" evidence="1">
    <location>
        <begin position="17"/>
        <end position="163"/>
    </location>
</feature>
<dbReference type="PROSITE" id="PS50041">
    <property type="entry name" value="C_TYPE_LECTIN_2"/>
    <property type="match status" value="1"/>
</dbReference>
<dbReference type="AlphaFoldDB" id="A0A1W7R8P9"/>
<evidence type="ECO:0000256" key="1">
    <source>
        <dbReference type="SAM" id="SignalP"/>
    </source>
</evidence>
<organism evidence="3">
    <name type="scientific">Aedes albopictus</name>
    <name type="common">Asian tiger mosquito</name>
    <name type="synonym">Stegomyia albopicta</name>
    <dbReference type="NCBI Taxonomy" id="7160"/>
    <lineage>
        <taxon>Eukaryota</taxon>
        <taxon>Metazoa</taxon>
        <taxon>Ecdysozoa</taxon>
        <taxon>Arthropoda</taxon>
        <taxon>Hexapoda</taxon>
        <taxon>Insecta</taxon>
        <taxon>Pterygota</taxon>
        <taxon>Neoptera</taxon>
        <taxon>Endopterygota</taxon>
        <taxon>Diptera</taxon>
        <taxon>Nematocera</taxon>
        <taxon>Culicoidea</taxon>
        <taxon>Culicidae</taxon>
        <taxon>Culicinae</taxon>
        <taxon>Aedini</taxon>
        <taxon>Aedes</taxon>
        <taxon>Stegomyia</taxon>
    </lineage>
</organism>
<dbReference type="InterPro" id="IPR016186">
    <property type="entry name" value="C-type_lectin-like/link_sf"/>
</dbReference>
<dbReference type="VEuPathDB" id="VectorBase:AALF006736"/>
<dbReference type="EMBL" id="GEHC01000145">
    <property type="protein sequence ID" value="JAV47500.1"/>
    <property type="molecule type" value="Transcribed_RNA"/>
</dbReference>
<dbReference type="CDD" id="cd00037">
    <property type="entry name" value="CLECT"/>
    <property type="match status" value="1"/>
</dbReference>
<protein>
    <submittedName>
        <fullName evidence="3">Putative galactose-specific c-type lectin</fullName>
    </submittedName>
</protein>
<dbReference type="SMART" id="SM00034">
    <property type="entry name" value="CLECT"/>
    <property type="match status" value="1"/>
</dbReference>
<dbReference type="VEuPathDB" id="VectorBase:AALFPA_070629"/>
<dbReference type="Pfam" id="PF00059">
    <property type="entry name" value="Lectin_C"/>
    <property type="match status" value="1"/>
</dbReference>
<dbReference type="InterPro" id="IPR016187">
    <property type="entry name" value="CTDL_fold"/>
</dbReference>
<dbReference type="SUPFAM" id="SSF56436">
    <property type="entry name" value="C-type lectin-like"/>
    <property type="match status" value="1"/>
</dbReference>
<proteinExistence type="predicted"/>